<dbReference type="Proteomes" id="UP000184016">
    <property type="component" value="Unassembled WGS sequence"/>
</dbReference>
<keyword evidence="3" id="KW-1185">Reference proteome</keyword>
<evidence type="ECO:0000313" key="2">
    <source>
        <dbReference type="EMBL" id="SHK40382.1"/>
    </source>
</evidence>
<dbReference type="RefSeq" id="WP_072874204.1">
    <property type="nucleotide sequence ID" value="NZ_FRAF01000013.1"/>
</dbReference>
<evidence type="ECO:0000256" key="1">
    <source>
        <dbReference type="SAM" id="Phobius"/>
    </source>
</evidence>
<organism evidence="2 3">
    <name type="scientific">Alicyclobacillus tolerans</name>
    <dbReference type="NCBI Taxonomy" id="90970"/>
    <lineage>
        <taxon>Bacteria</taxon>
        <taxon>Bacillati</taxon>
        <taxon>Bacillota</taxon>
        <taxon>Bacilli</taxon>
        <taxon>Bacillales</taxon>
        <taxon>Alicyclobacillaceae</taxon>
        <taxon>Alicyclobacillus</taxon>
    </lineage>
</organism>
<dbReference type="EMBL" id="FRAF01000013">
    <property type="protein sequence ID" value="SHK40382.1"/>
    <property type="molecule type" value="Genomic_DNA"/>
</dbReference>
<gene>
    <name evidence="2" type="ORF">SAMN05443507_11344</name>
</gene>
<reference evidence="3" key="1">
    <citation type="submission" date="2016-11" db="EMBL/GenBank/DDBJ databases">
        <authorList>
            <person name="Varghese N."/>
            <person name="Submissions S."/>
        </authorList>
    </citation>
    <scope>NUCLEOTIDE SEQUENCE [LARGE SCALE GENOMIC DNA]</scope>
    <source>
        <strain evidence="3">USBA-503</strain>
    </source>
</reference>
<name>A0A1M6S6H7_9BACL</name>
<proteinExistence type="predicted"/>
<keyword evidence="1" id="KW-1133">Transmembrane helix</keyword>
<feature type="transmembrane region" description="Helical" evidence="1">
    <location>
        <begin position="73"/>
        <end position="94"/>
    </location>
</feature>
<keyword evidence="1" id="KW-0812">Transmembrane</keyword>
<evidence type="ECO:0000313" key="3">
    <source>
        <dbReference type="Proteomes" id="UP000184016"/>
    </source>
</evidence>
<sequence>MVTRAHVTPYVGQRVVVRTHNGAIHHGILHSVTNDGIYLRPLRGQWQTANCQEQAQYEVLTRKNGSQEDVEEAWWPFFFLPWLAIAAFWPWAWWW</sequence>
<keyword evidence="1" id="KW-0472">Membrane</keyword>
<dbReference type="AlphaFoldDB" id="A0A1M6S6H7"/>
<accession>A0A1M6S6H7</accession>
<dbReference type="OrthoDB" id="2377199at2"/>
<protein>
    <submittedName>
        <fullName evidence="2">Uncharacterized protein</fullName>
    </submittedName>
</protein>